<protein>
    <submittedName>
        <fullName evidence="2">Uncharacterized protein</fullName>
    </submittedName>
</protein>
<reference evidence="2 3" key="1">
    <citation type="submission" date="2020-02" db="EMBL/GenBank/DDBJ databases">
        <authorList>
            <person name="Ma Q."/>
            <person name="Huang Y."/>
            <person name="Song X."/>
            <person name="Pei D."/>
        </authorList>
    </citation>
    <scope>NUCLEOTIDE SEQUENCE [LARGE SCALE GENOMIC DNA]</scope>
    <source>
        <strain evidence="2">Sxm20200214</strain>
        <tissue evidence="2">Leaf</tissue>
    </source>
</reference>
<accession>A0A8X7TX34</accession>
<dbReference type="AlphaFoldDB" id="A0A8X7TX34"/>
<comment type="caution">
    <text evidence="2">The sequence shown here is derived from an EMBL/GenBank/DDBJ whole genome shotgun (WGS) entry which is preliminary data.</text>
</comment>
<dbReference type="Proteomes" id="UP000886595">
    <property type="component" value="Unassembled WGS sequence"/>
</dbReference>
<dbReference type="EMBL" id="JAAMPC010000015">
    <property type="protein sequence ID" value="KAG2257567.1"/>
    <property type="molecule type" value="Genomic_DNA"/>
</dbReference>
<keyword evidence="3" id="KW-1185">Reference proteome</keyword>
<organism evidence="2 3">
    <name type="scientific">Brassica carinata</name>
    <name type="common">Ethiopian mustard</name>
    <name type="synonym">Abyssinian cabbage</name>
    <dbReference type="NCBI Taxonomy" id="52824"/>
    <lineage>
        <taxon>Eukaryota</taxon>
        <taxon>Viridiplantae</taxon>
        <taxon>Streptophyta</taxon>
        <taxon>Embryophyta</taxon>
        <taxon>Tracheophyta</taxon>
        <taxon>Spermatophyta</taxon>
        <taxon>Magnoliopsida</taxon>
        <taxon>eudicotyledons</taxon>
        <taxon>Gunneridae</taxon>
        <taxon>Pentapetalae</taxon>
        <taxon>rosids</taxon>
        <taxon>malvids</taxon>
        <taxon>Brassicales</taxon>
        <taxon>Brassicaceae</taxon>
        <taxon>Brassiceae</taxon>
        <taxon>Brassica</taxon>
    </lineage>
</organism>
<proteinExistence type="predicted"/>
<feature type="region of interest" description="Disordered" evidence="1">
    <location>
        <begin position="185"/>
        <end position="213"/>
    </location>
</feature>
<evidence type="ECO:0000313" key="2">
    <source>
        <dbReference type="EMBL" id="KAG2257567.1"/>
    </source>
</evidence>
<gene>
    <name evidence="2" type="ORF">Bca52824_076861</name>
</gene>
<evidence type="ECO:0000313" key="3">
    <source>
        <dbReference type="Proteomes" id="UP000886595"/>
    </source>
</evidence>
<evidence type="ECO:0000256" key="1">
    <source>
        <dbReference type="SAM" id="MobiDB-lite"/>
    </source>
</evidence>
<feature type="region of interest" description="Disordered" evidence="1">
    <location>
        <begin position="51"/>
        <end position="101"/>
    </location>
</feature>
<name>A0A8X7TX34_BRACI</name>
<sequence>MESHIDGVVFLATDFARKDEKKDERMDRILDMIQRKHDWNNHVWGVKEATSSKFEEATEEEGDDQAADTEIGENSHVAENVDDTADVSGRNKRKRADRGADSRKKKVLCQLAASSKGNIETDMKNFLEGLVQAFFTTFGEKFCQYSGQLRRDTEQFETVVTDRLEKIVAEVTQLRTTLVVTEMVGKSDQPAGPSKTKIVTGPSTSKKDTAPSKKKAVKNKELKTVDLCVNLPVETFTQSSVIDLRMGTQEFLESCMNLSQDTFVKGFDPFQAKVKDSLDWLELPKSLKMPTRRLDDLDMELYGEDDLIAAWCLCLLQILRGCMTSKIHELMLFLCIYHSDDVLSNFTTIPNAIGYKF</sequence>
<feature type="compositionally biased region" description="Acidic residues" evidence="1">
    <location>
        <begin position="57"/>
        <end position="71"/>
    </location>
</feature>